<dbReference type="EMBL" id="JAPFFJ010000003">
    <property type="protein sequence ID" value="KAJ6432980.1"/>
    <property type="molecule type" value="Genomic_DNA"/>
</dbReference>
<evidence type="ECO:0000256" key="1">
    <source>
        <dbReference type="SAM" id="MobiDB-lite"/>
    </source>
</evidence>
<feature type="compositionally biased region" description="Polar residues" evidence="1">
    <location>
        <begin position="232"/>
        <end position="268"/>
    </location>
</feature>
<name>A0AAD6L0F4_9ROSI</name>
<reference evidence="2 3" key="1">
    <citation type="journal article" date="2023" name="Int. J. Mol. Sci.">
        <title>De Novo Assembly and Annotation of 11 Diverse Shrub Willow (Salix) Genomes Reveals Novel Gene Organization in Sex-Linked Regions.</title>
        <authorList>
            <person name="Hyden B."/>
            <person name="Feng K."/>
            <person name="Yates T.B."/>
            <person name="Jawdy S."/>
            <person name="Cereghino C."/>
            <person name="Smart L.B."/>
            <person name="Muchero W."/>
        </authorList>
    </citation>
    <scope>NUCLEOTIDE SEQUENCE [LARGE SCALE GENOMIC DNA]</scope>
    <source>
        <tissue evidence="2">Shoot tip</tissue>
    </source>
</reference>
<dbReference type="InterPro" id="IPR044811">
    <property type="entry name" value="DME/ROS1"/>
</dbReference>
<organism evidence="2 3">
    <name type="scientific">Salix udensis</name>
    <dbReference type="NCBI Taxonomy" id="889485"/>
    <lineage>
        <taxon>Eukaryota</taxon>
        <taxon>Viridiplantae</taxon>
        <taxon>Streptophyta</taxon>
        <taxon>Embryophyta</taxon>
        <taxon>Tracheophyta</taxon>
        <taxon>Spermatophyta</taxon>
        <taxon>Magnoliopsida</taxon>
        <taxon>eudicotyledons</taxon>
        <taxon>Gunneridae</taxon>
        <taxon>Pentapetalae</taxon>
        <taxon>rosids</taxon>
        <taxon>fabids</taxon>
        <taxon>Malpighiales</taxon>
        <taxon>Salicaceae</taxon>
        <taxon>Saliceae</taxon>
        <taxon>Salix</taxon>
    </lineage>
</organism>
<dbReference type="AlphaFoldDB" id="A0AAD6L0F4"/>
<keyword evidence="3" id="KW-1185">Reference proteome</keyword>
<proteinExistence type="predicted"/>
<dbReference type="GO" id="GO:0035514">
    <property type="term" value="F:DNA demethylase activity"/>
    <property type="evidence" value="ECO:0007669"/>
    <property type="project" value="InterPro"/>
</dbReference>
<comment type="caution">
    <text evidence="2">The sequence shown here is derived from an EMBL/GenBank/DDBJ whole genome shotgun (WGS) entry which is preliminary data.</text>
</comment>
<feature type="region of interest" description="Disordered" evidence="1">
    <location>
        <begin position="226"/>
        <end position="279"/>
    </location>
</feature>
<protein>
    <submittedName>
        <fullName evidence="2">Uncharacterized protein</fullName>
    </submittedName>
</protein>
<evidence type="ECO:0000313" key="3">
    <source>
        <dbReference type="Proteomes" id="UP001162972"/>
    </source>
</evidence>
<accession>A0AAD6L0F4</accession>
<evidence type="ECO:0000313" key="2">
    <source>
        <dbReference type="EMBL" id="KAJ6432980.1"/>
    </source>
</evidence>
<sequence>MSQLHRLLVESQQSGATSNQTPFMNQPRGDSISISERQVVATELAPRKSTHVQKLNLNARDVERSVHAQGIGQIVFPEKGPEWTTQITSQNTPQSVQKITPYSIEGRGSKREHFHIGKTNSCKAYPLGSLTDEYHQNGSIPGAGYSETRKRNKTENGIQTNTHSISSFVAKVKYPGDWYFHSMALQNLPKQCISPQPHLCLELMGETNGSTQVQNSLCPTTIETSHRLPQNPLKTSHASDNQLQPKTCSTEMSRIQQVSGGTVPTSIPSEKGKVPQGNKGCLERTSAAICKEKRATSKADFLLYNRTNHIPDGGPPSQCREQENRKQRAKCTCSLQRRWQTCSHMMEASEGLEGTDKGKEQWWGEERKVFHGRVDSFIARMHLVQGDRGFSKWKGSVVDSVIGVFLTQNVSDHLSSSAFMSLASLFPLKVEELWSL</sequence>
<dbReference type="PANTHER" id="PTHR46213:SF13">
    <property type="entry name" value="DEMETER-LIKE PROTEIN 2-RELATED"/>
    <property type="match status" value="1"/>
</dbReference>
<dbReference type="PANTHER" id="PTHR46213">
    <property type="entry name" value="TRANSCRIPTIONAL ACTIVATOR DEMETER"/>
    <property type="match status" value="1"/>
</dbReference>
<dbReference type="GO" id="GO:0019104">
    <property type="term" value="F:DNA N-glycosylase activity"/>
    <property type="evidence" value="ECO:0007669"/>
    <property type="project" value="InterPro"/>
</dbReference>
<dbReference type="GO" id="GO:0141166">
    <property type="term" value="P:chromosomal 5-methylcytosine DNA demethylation pathway"/>
    <property type="evidence" value="ECO:0007669"/>
    <property type="project" value="InterPro"/>
</dbReference>
<gene>
    <name evidence="2" type="ORF">OIU84_020086</name>
</gene>
<dbReference type="Proteomes" id="UP001162972">
    <property type="component" value="Chromosome 10"/>
</dbReference>